<dbReference type="STRING" id="228410.NE1595"/>
<evidence type="ECO:0000313" key="8">
    <source>
        <dbReference type="EMBL" id="CAD85506.1"/>
    </source>
</evidence>
<comment type="similarity">
    <text evidence="1 5">Belongs to the FliD family.</text>
</comment>
<evidence type="ECO:0000256" key="1">
    <source>
        <dbReference type="ARBA" id="ARBA00009764"/>
    </source>
</evidence>
<comment type="subunit">
    <text evidence="2 5">Homopentamer.</text>
</comment>
<gene>
    <name evidence="8" type="primary">fliD,flbC,flaV</name>
    <name evidence="8" type="ordered locus">NE1595</name>
</gene>
<dbReference type="HOGENOM" id="CLU_015182_6_1_4"/>
<feature type="domain" description="Flagellar hook-associated protein 2 C-terminal" evidence="7">
    <location>
        <begin position="235"/>
        <end position="464"/>
    </location>
</feature>
<evidence type="ECO:0000256" key="3">
    <source>
        <dbReference type="ARBA" id="ARBA00023054"/>
    </source>
</evidence>
<dbReference type="Pfam" id="PF07195">
    <property type="entry name" value="FliD_C"/>
    <property type="match status" value="1"/>
</dbReference>
<name>Q82UA1_NITEU</name>
<sequence length="481" mass="50398">MISAPGIGSGLDVSGIISKLMEIEQQPLTQLNTKEAKQQAQLSAFGSLKSVLSTFQDSVKALAKPALFNGYKATLADTTAATVSTSSSASAGTHDIEVQSLAQAQKIKSEAFATTDTVIGSGTLTIEFGTYNEDGTFTANAEKTAKTITIDPAKSTLADIRSAINEANAGVTASIVNDGSGNRLVISSKDSGLANALKISVNDTDGNHTDNAGLSKLAFDASTGGVSNMTETVAARNAVMVIDGIPVTKSSNTINDALEGVTFNLLKANPGTTTTLTVEKDKSNVEAAVNAFVKAYNDLEKTIGNLSRYDAANKQASVLTGDSTMRMIQNRMRAMLGGNQSAAGGINSLSELGISFQKDGTLALDNNKLSAVLNNPDKNIAAFFTTQGGDDTTSVEGFASRLSELIDGMTRSDGLISSRMDGINSTIKGIGKQREALEFRLESVEKRLRAQFTALDTMIASMNQTSNYLQQQLANLPKIGE</sequence>
<dbReference type="GO" id="GO:0007155">
    <property type="term" value="P:cell adhesion"/>
    <property type="evidence" value="ECO:0007669"/>
    <property type="project" value="InterPro"/>
</dbReference>
<comment type="subcellular location">
    <subcellularLocation>
        <location evidence="5">Secreted</location>
    </subcellularLocation>
    <subcellularLocation>
        <location evidence="5">Bacterial flagellum</location>
    </subcellularLocation>
</comment>
<dbReference type="Proteomes" id="UP000001416">
    <property type="component" value="Chromosome"/>
</dbReference>
<keyword evidence="5" id="KW-0964">Secreted</keyword>
<keyword evidence="8" id="KW-0282">Flagellum</keyword>
<keyword evidence="8" id="KW-0966">Cell projection</keyword>
<dbReference type="GO" id="GO:0009421">
    <property type="term" value="C:bacterial-type flagellum filament cap"/>
    <property type="evidence" value="ECO:0007669"/>
    <property type="project" value="InterPro"/>
</dbReference>
<proteinExistence type="inferred from homology"/>
<dbReference type="Pfam" id="PF02465">
    <property type="entry name" value="FliD_N"/>
    <property type="match status" value="1"/>
</dbReference>
<evidence type="ECO:0000256" key="4">
    <source>
        <dbReference type="ARBA" id="ARBA00023143"/>
    </source>
</evidence>
<dbReference type="RefSeq" id="WP_011112159.1">
    <property type="nucleotide sequence ID" value="NC_004757.1"/>
</dbReference>
<dbReference type="eggNOG" id="COG1345">
    <property type="taxonomic scope" value="Bacteria"/>
</dbReference>
<dbReference type="InterPro" id="IPR010809">
    <property type="entry name" value="FliD_C"/>
</dbReference>
<dbReference type="PANTHER" id="PTHR30288:SF0">
    <property type="entry name" value="FLAGELLAR HOOK-ASSOCIATED PROTEIN 2"/>
    <property type="match status" value="1"/>
</dbReference>
<dbReference type="GO" id="GO:0071973">
    <property type="term" value="P:bacterial-type flagellum-dependent cell motility"/>
    <property type="evidence" value="ECO:0007669"/>
    <property type="project" value="TreeGrafter"/>
</dbReference>
<evidence type="ECO:0000256" key="2">
    <source>
        <dbReference type="ARBA" id="ARBA00011255"/>
    </source>
</evidence>
<dbReference type="InterPro" id="IPR003481">
    <property type="entry name" value="FliD_N"/>
</dbReference>
<keyword evidence="3" id="KW-0175">Coiled coil</keyword>
<protein>
    <recommendedName>
        <fullName evidence="5">Flagellar hook-associated protein 2</fullName>
        <shortName evidence="5">HAP2</shortName>
    </recommendedName>
    <alternativeName>
        <fullName evidence="5">Flagellar cap protein</fullName>
    </alternativeName>
</protein>
<dbReference type="GO" id="GO:0009424">
    <property type="term" value="C:bacterial-type flagellum hook"/>
    <property type="evidence" value="ECO:0007669"/>
    <property type="project" value="UniProtKB-UniRule"/>
</dbReference>
<dbReference type="EMBL" id="AL954747">
    <property type="protein sequence ID" value="CAD85506.1"/>
    <property type="molecule type" value="Genomic_DNA"/>
</dbReference>
<accession>Q82UA1</accession>
<dbReference type="InterPro" id="IPR040026">
    <property type="entry name" value="FliD"/>
</dbReference>
<evidence type="ECO:0000259" key="7">
    <source>
        <dbReference type="Pfam" id="PF07195"/>
    </source>
</evidence>
<dbReference type="GO" id="GO:0005576">
    <property type="term" value="C:extracellular region"/>
    <property type="evidence" value="ECO:0007669"/>
    <property type="project" value="UniProtKB-SubCell"/>
</dbReference>
<evidence type="ECO:0000313" key="9">
    <source>
        <dbReference type="Proteomes" id="UP000001416"/>
    </source>
</evidence>
<evidence type="ECO:0000259" key="6">
    <source>
        <dbReference type="Pfam" id="PF02465"/>
    </source>
</evidence>
<dbReference type="PANTHER" id="PTHR30288">
    <property type="entry name" value="FLAGELLAR CAP/ASSEMBLY PROTEIN FLID"/>
    <property type="match status" value="1"/>
</dbReference>
<dbReference type="KEGG" id="neu:NE1595"/>
<feature type="domain" description="Flagellar hook-associated protein 2 N-terminal" evidence="6">
    <location>
        <begin position="9"/>
        <end position="105"/>
    </location>
</feature>
<comment type="function">
    <text evidence="5">Required for morphogenesis and for the elongation of the flagellar filament by facilitating polymerization of the flagellin monomers at the tip of growing filament. Forms a capping structure, which prevents flagellin subunits (transported through the central channel of the flagellum) from leaking out without polymerization at the distal end.</text>
</comment>
<dbReference type="GeneID" id="87104763"/>
<dbReference type="OrthoDB" id="9810816at2"/>
<dbReference type="AlphaFoldDB" id="Q82UA1"/>
<keyword evidence="4 5" id="KW-0975">Bacterial flagellum</keyword>
<reference evidence="8 9" key="1">
    <citation type="journal article" date="2003" name="J. Bacteriol.">
        <title>Complete genome sequence of the ammonia-oxidizing bacterium and obligate chemolithoautotroph Nitrosomonas europaea.</title>
        <authorList>
            <person name="Chain P."/>
            <person name="Lamerdin J."/>
            <person name="Larimer F."/>
            <person name="Regala W."/>
            <person name="Land M."/>
            <person name="Hauser L."/>
            <person name="Hooper A."/>
            <person name="Klotz M."/>
            <person name="Norton J."/>
            <person name="Sayavedra-Soto L."/>
            <person name="Arciero D."/>
            <person name="Hommes N."/>
            <person name="Whittaker M."/>
            <person name="Arp D."/>
        </authorList>
    </citation>
    <scope>NUCLEOTIDE SEQUENCE [LARGE SCALE GENOMIC DNA]</scope>
    <source>
        <strain evidence="9">ATCC 19718 / CIP 103999 / KCTC 2705 / NBRC 14298</strain>
    </source>
</reference>
<organism evidence="8 9">
    <name type="scientific">Nitrosomonas europaea (strain ATCC 19718 / CIP 103999 / KCTC 2705 / NBRC 14298)</name>
    <dbReference type="NCBI Taxonomy" id="228410"/>
    <lineage>
        <taxon>Bacteria</taxon>
        <taxon>Pseudomonadati</taxon>
        <taxon>Pseudomonadota</taxon>
        <taxon>Betaproteobacteria</taxon>
        <taxon>Nitrosomonadales</taxon>
        <taxon>Nitrosomonadaceae</taxon>
        <taxon>Nitrosomonas</taxon>
    </lineage>
</organism>
<dbReference type="PhylomeDB" id="Q82UA1"/>
<keyword evidence="8" id="KW-0969">Cilium</keyword>
<keyword evidence="9" id="KW-1185">Reference proteome</keyword>
<evidence type="ECO:0000256" key="5">
    <source>
        <dbReference type="RuleBase" id="RU362066"/>
    </source>
</evidence>